<sequence>MFQAWSLWKENKAADLIDPSIAGSCSEDEALRSINVAILCIQSAAADRPTMSSVVTMLESVNTKISMPGQVDICLTSSKSLDFIMECHENSSSIEVPISSADFSRNMKLYTCNSIHYYKILHGRWYVKMVCKDWNSQMRWYG</sequence>
<dbReference type="Gene3D" id="1.10.510.10">
    <property type="entry name" value="Transferase(Phosphotransferase) domain 1"/>
    <property type="match status" value="1"/>
</dbReference>
<protein>
    <submittedName>
        <fullName evidence="1">Non-specific serine/threonine protein kinase</fullName>
    </submittedName>
</protein>
<proteinExistence type="predicted"/>
<dbReference type="PANTHER" id="PTHR27006:SF619">
    <property type="entry name" value="CYSTEINE-RICH RECEPTOR-LIKE PROTEIN KINASE 15"/>
    <property type="match status" value="1"/>
</dbReference>
<gene>
    <name evidence="1" type="ORF">POM88_039704</name>
</gene>
<evidence type="ECO:0000313" key="2">
    <source>
        <dbReference type="Proteomes" id="UP001237642"/>
    </source>
</evidence>
<reference evidence="1" key="2">
    <citation type="submission" date="2023-05" db="EMBL/GenBank/DDBJ databases">
        <authorList>
            <person name="Schelkunov M.I."/>
        </authorList>
    </citation>
    <scope>NUCLEOTIDE SEQUENCE</scope>
    <source>
        <strain evidence="1">Hsosn_3</strain>
        <tissue evidence="1">Leaf</tissue>
    </source>
</reference>
<comment type="caution">
    <text evidence="1">The sequence shown here is derived from an EMBL/GenBank/DDBJ whole genome shotgun (WGS) entry which is preliminary data.</text>
</comment>
<reference evidence="1" key="1">
    <citation type="submission" date="2023-02" db="EMBL/GenBank/DDBJ databases">
        <title>Genome of toxic invasive species Heracleum sosnowskyi carries increased number of genes despite the absence of recent whole-genome duplications.</title>
        <authorList>
            <person name="Schelkunov M."/>
            <person name="Shtratnikova V."/>
            <person name="Makarenko M."/>
            <person name="Klepikova A."/>
            <person name="Omelchenko D."/>
            <person name="Novikova G."/>
            <person name="Obukhova E."/>
            <person name="Bogdanov V."/>
            <person name="Penin A."/>
            <person name="Logacheva M."/>
        </authorList>
    </citation>
    <scope>NUCLEOTIDE SEQUENCE</scope>
    <source>
        <strain evidence="1">Hsosn_3</strain>
        <tissue evidence="1">Leaf</tissue>
    </source>
</reference>
<dbReference type="AlphaFoldDB" id="A0AAD8M9L0"/>
<accession>A0AAD8M9L0</accession>
<keyword evidence="2" id="KW-1185">Reference proteome</keyword>
<dbReference type="GO" id="GO:0004674">
    <property type="term" value="F:protein serine/threonine kinase activity"/>
    <property type="evidence" value="ECO:0007669"/>
    <property type="project" value="UniProtKB-KW"/>
</dbReference>
<organism evidence="1 2">
    <name type="scientific">Heracleum sosnowskyi</name>
    <dbReference type="NCBI Taxonomy" id="360622"/>
    <lineage>
        <taxon>Eukaryota</taxon>
        <taxon>Viridiplantae</taxon>
        <taxon>Streptophyta</taxon>
        <taxon>Embryophyta</taxon>
        <taxon>Tracheophyta</taxon>
        <taxon>Spermatophyta</taxon>
        <taxon>Magnoliopsida</taxon>
        <taxon>eudicotyledons</taxon>
        <taxon>Gunneridae</taxon>
        <taxon>Pentapetalae</taxon>
        <taxon>asterids</taxon>
        <taxon>campanulids</taxon>
        <taxon>Apiales</taxon>
        <taxon>Apiaceae</taxon>
        <taxon>Apioideae</taxon>
        <taxon>apioid superclade</taxon>
        <taxon>Tordylieae</taxon>
        <taxon>Tordyliinae</taxon>
        <taxon>Heracleum</taxon>
    </lineage>
</organism>
<keyword evidence="1" id="KW-0723">Serine/threonine-protein kinase</keyword>
<dbReference type="EMBL" id="JAUIZM010000009">
    <property type="protein sequence ID" value="KAK1364143.1"/>
    <property type="molecule type" value="Genomic_DNA"/>
</dbReference>
<dbReference type="Proteomes" id="UP001237642">
    <property type="component" value="Unassembled WGS sequence"/>
</dbReference>
<keyword evidence="1" id="KW-0808">Transferase</keyword>
<keyword evidence="1" id="KW-0418">Kinase</keyword>
<evidence type="ECO:0000313" key="1">
    <source>
        <dbReference type="EMBL" id="KAK1364143.1"/>
    </source>
</evidence>
<name>A0AAD8M9L0_9APIA</name>
<dbReference type="PANTHER" id="PTHR27006">
    <property type="entry name" value="PROMASTIGOTE SURFACE ANTIGEN PROTEIN PSA"/>
    <property type="match status" value="1"/>
</dbReference>